<dbReference type="Pfam" id="PF01541">
    <property type="entry name" value="GIY-YIG"/>
    <property type="match status" value="1"/>
</dbReference>
<accession>A0A3A1QXJ2</accession>
<gene>
    <name evidence="2" type="ORF">D3H55_13335</name>
</gene>
<evidence type="ECO:0000259" key="1">
    <source>
        <dbReference type="PROSITE" id="PS50164"/>
    </source>
</evidence>
<comment type="caution">
    <text evidence="2">The sequence shown here is derived from an EMBL/GenBank/DDBJ whole genome shotgun (WGS) entry which is preliminary data.</text>
</comment>
<reference evidence="2 3" key="1">
    <citation type="submission" date="2018-09" db="EMBL/GenBank/DDBJ databases">
        <title>Bacillus saliacetes sp. nov., isolated from Thai shrimp paste (Ka-pi).</title>
        <authorList>
            <person name="Daroonpunt R."/>
            <person name="Tanasupawat S."/>
            <person name="Yiamsombut S."/>
        </authorList>
    </citation>
    <scope>NUCLEOTIDE SEQUENCE [LARGE SCALE GENOMIC DNA]</scope>
    <source>
        <strain evidence="2 3">SKP7-4</strain>
    </source>
</reference>
<dbReference type="RefSeq" id="WP_168413082.1">
    <property type="nucleotide sequence ID" value="NZ_QXIR01000017.1"/>
</dbReference>
<evidence type="ECO:0000313" key="2">
    <source>
        <dbReference type="EMBL" id="RIW32559.1"/>
    </source>
</evidence>
<keyword evidence="2" id="KW-0540">Nuclease</keyword>
<sequence>MNELIVEKKDFNREHLNHIKTVHLNNYPIVYILYNDNKKPSAYIGQTVQAARRLKNHLEDKRRKNLNRSILIG</sequence>
<dbReference type="Proteomes" id="UP000265801">
    <property type="component" value="Unassembled WGS sequence"/>
</dbReference>
<dbReference type="GO" id="GO:0004519">
    <property type="term" value="F:endonuclease activity"/>
    <property type="evidence" value="ECO:0007669"/>
    <property type="project" value="UniProtKB-KW"/>
</dbReference>
<name>A0A3A1QXJ2_9BACI</name>
<dbReference type="InterPro" id="IPR035901">
    <property type="entry name" value="GIY-YIG_endonuc_sf"/>
</dbReference>
<keyword evidence="2" id="KW-0255">Endonuclease</keyword>
<feature type="non-terminal residue" evidence="2">
    <location>
        <position position="73"/>
    </location>
</feature>
<keyword evidence="2" id="KW-0378">Hydrolase</keyword>
<evidence type="ECO:0000313" key="3">
    <source>
        <dbReference type="Proteomes" id="UP000265801"/>
    </source>
</evidence>
<keyword evidence="3" id="KW-1185">Reference proteome</keyword>
<dbReference type="SUPFAM" id="SSF82771">
    <property type="entry name" value="GIY-YIG endonuclease"/>
    <property type="match status" value="1"/>
</dbReference>
<dbReference type="PROSITE" id="PS50164">
    <property type="entry name" value="GIY_YIG"/>
    <property type="match status" value="1"/>
</dbReference>
<dbReference type="Gene3D" id="3.40.1440.10">
    <property type="entry name" value="GIY-YIG endonuclease"/>
    <property type="match status" value="1"/>
</dbReference>
<feature type="domain" description="GIY-YIG" evidence="1">
    <location>
        <begin position="26"/>
        <end position="73"/>
    </location>
</feature>
<dbReference type="EMBL" id="QXIR01000017">
    <property type="protein sequence ID" value="RIW32559.1"/>
    <property type="molecule type" value="Genomic_DNA"/>
</dbReference>
<dbReference type="AlphaFoldDB" id="A0A3A1QXJ2"/>
<dbReference type="InterPro" id="IPR000305">
    <property type="entry name" value="GIY-YIG_endonuc"/>
</dbReference>
<organism evidence="2 3">
    <name type="scientific">Bacillus salacetis</name>
    <dbReference type="NCBI Taxonomy" id="2315464"/>
    <lineage>
        <taxon>Bacteria</taxon>
        <taxon>Bacillati</taxon>
        <taxon>Bacillota</taxon>
        <taxon>Bacilli</taxon>
        <taxon>Bacillales</taxon>
        <taxon>Bacillaceae</taxon>
        <taxon>Bacillus</taxon>
    </lineage>
</organism>
<proteinExistence type="predicted"/>
<protein>
    <submittedName>
        <fullName evidence="2">Endonuclease</fullName>
    </submittedName>
</protein>